<feature type="transmembrane region" description="Helical" evidence="7">
    <location>
        <begin position="220"/>
        <end position="240"/>
    </location>
</feature>
<evidence type="ECO:0000256" key="7">
    <source>
        <dbReference type="RuleBase" id="RU363032"/>
    </source>
</evidence>
<dbReference type="Proteomes" id="UP000269438">
    <property type="component" value="Unassembled WGS sequence"/>
</dbReference>
<gene>
    <name evidence="10" type="ORF">D9V34_16490</name>
</gene>
<dbReference type="Pfam" id="PF00528">
    <property type="entry name" value="BPD_transp_1"/>
    <property type="match status" value="1"/>
</dbReference>
<keyword evidence="3" id="KW-1003">Cell membrane</keyword>
<keyword evidence="4 7" id="KW-0812">Transmembrane</keyword>
<evidence type="ECO:0000256" key="5">
    <source>
        <dbReference type="ARBA" id="ARBA00022989"/>
    </source>
</evidence>
<evidence type="ECO:0000256" key="1">
    <source>
        <dbReference type="ARBA" id="ARBA00004651"/>
    </source>
</evidence>
<evidence type="ECO:0000256" key="6">
    <source>
        <dbReference type="ARBA" id="ARBA00023136"/>
    </source>
</evidence>
<dbReference type="SUPFAM" id="SSF161098">
    <property type="entry name" value="MetI-like"/>
    <property type="match status" value="1"/>
</dbReference>
<evidence type="ECO:0000256" key="2">
    <source>
        <dbReference type="ARBA" id="ARBA00022448"/>
    </source>
</evidence>
<feature type="region of interest" description="Disordered" evidence="8">
    <location>
        <begin position="1"/>
        <end position="117"/>
    </location>
</feature>
<name>A0A3L7AI82_9MICO</name>
<dbReference type="PROSITE" id="PS50928">
    <property type="entry name" value="ABC_TM1"/>
    <property type="match status" value="1"/>
</dbReference>
<feature type="compositionally biased region" description="Basic and acidic residues" evidence="8">
    <location>
        <begin position="96"/>
        <end position="108"/>
    </location>
</feature>
<keyword evidence="6 7" id="KW-0472">Membrane</keyword>
<feature type="compositionally biased region" description="Low complexity" evidence="8">
    <location>
        <begin position="62"/>
        <end position="91"/>
    </location>
</feature>
<evidence type="ECO:0000313" key="10">
    <source>
        <dbReference type="EMBL" id="RLP79378.1"/>
    </source>
</evidence>
<feature type="compositionally biased region" description="Polar residues" evidence="8">
    <location>
        <begin position="25"/>
        <end position="34"/>
    </location>
</feature>
<dbReference type="InterPro" id="IPR035906">
    <property type="entry name" value="MetI-like_sf"/>
</dbReference>
<dbReference type="PANTHER" id="PTHR43005">
    <property type="entry name" value="BLR7065 PROTEIN"/>
    <property type="match status" value="1"/>
</dbReference>
<feature type="domain" description="ABC transmembrane type-1" evidence="9">
    <location>
        <begin position="182"/>
        <end position="396"/>
    </location>
</feature>
<keyword evidence="11" id="KW-1185">Reference proteome</keyword>
<dbReference type="AlphaFoldDB" id="A0A3L7AI82"/>
<feature type="transmembrane region" description="Helical" evidence="7">
    <location>
        <begin position="269"/>
        <end position="295"/>
    </location>
</feature>
<evidence type="ECO:0000256" key="3">
    <source>
        <dbReference type="ARBA" id="ARBA00022475"/>
    </source>
</evidence>
<dbReference type="PANTHER" id="PTHR43005:SF1">
    <property type="entry name" value="SPERMIDINE_PUTRESCINE TRANSPORT SYSTEM PERMEASE PROTEIN"/>
    <property type="match status" value="1"/>
</dbReference>
<organism evidence="10 11">
    <name type="scientific">Mycetocola lacteus</name>
    <dbReference type="NCBI Taxonomy" id="76637"/>
    <lineage>
        <taxon>Bacteria</taxon>
        <taxon>Bacillati</taxon>
        <taxon>Actinomycetota</taxon>
        <taxon>Actinomycetes</taxon>
        <taxon>Micrococcales</taxon>
        <taxon>Microbacteriaceae</taxon>
        <taxon>Mycetocola</taxon>
    </lineage>
</organism>
<evidence type="ECO:0000256" key="4">
    <source>
        <dbReference type="ARBA" id="ARBA00022692"/>
    </source>
</evidence>
<accession>A0A3L7AI82</accession>
<comment type="caution">
    <text evidence="10">The sequence shown here is derived from an EMBL/GenBank/DDBJ whole genome shotgun (WGS) entry which is preliminary data.</text>
</comment>
<feature type="transmembrane region" description="Helical" evidence="7">
    <location>
        <begin position="186"/>
        <end position="208"/>
    </location>
</feature>
<dbReference type="InterPro" id="IPR000515">
    <property type="entry name" value="MetI-like"/>
</dbReference>
<feature type="transmembrane region" description="Helical" evidence="7">
    <location>
        <begin position="315"/>
        <end position="340"/>
    </location>
</feature>
<feature type="transmembrane region" description="Helical" evidence="7">
    <location>
        <begin position="378"/>
        <end position="399"/>
    </location>
</feature>
<evidence type="ECO:0000256" key="8">
    <source>
        <dbReference type="SAM" id="MobiDB-lite"/>
    </source>
</evidence>
<dbReference type="CDD" id="cd06261">
    <property type="entry name" value="TM_PBP2"/>
    <property type="match status" value="1"/>
</dbReference>
<keyword evidence="5 7" id="KW-1133">Transmembrane helix</keyword>
<keyword evidence="2 7" id="KW-0813">Transport</keyword>
<comment type="similarity">
    <text evidence="7">Belongs to the binding-protein-dependent transport system permease family.</text>
</comment>
<evidence type="ECO:0000259" key="9">
    <source>
        <dbReference type="PROSITE" id="PS50928"/>
    </source>
</evidence>
<proteinExistence type="inferred from homology"/>
<sequence length="406" mass="42027">MSWPSCSPAPGAPPRKPLTECRPSGSPSLGSNIPTLDAVDPETGSAASAVADADTNTESARAGTAAGPVPGVAGSVTDGPRGAGARIASPRRSGRPARDRRPTRDRRPARPRLPGDGPRARLVRAGLVAPASLAVIVLGAFPLVFILLAAFSRSSLGRPFQEFVGGDNVVQALTDHDVIGSLIRSVGYALAVAVLSVVFGVIVALALAGAVRAGSLVRTLLLLPLITPPVVVGILWKLIFSPSGGLIDTLLRTFGYRGEPLSILANPDLALAGVGIADIWEWTPLIALLVFAALLGRDPEVSEAAALDGAHGWRLFREITLPAIAATIAAAFLVRLVLAFKVFDLIYVMTSGGPGQATTMPAYQIYQAALQHSDVGQAAALTLILAVVITVITTPIILISRRFGND</sequence>
<dbReference type="OrthoDB" id="9805974at2"/>
<dbReference type="GO" id="GO:0055085">
    <property type="term" value="P:transmembrane transport"/>
    <property type="evidence" value="ECO:0007669"/>
    <property type="project" value="InterPro"/>
</dbReference>
<feature type="transmembrane region" description="Helical" evidence="7">
    <location>
        <begin position="127"/>
        <end position="151"/>
    </location>
</feature>
<protein>
    <submittedName>
        <fullName evidence="10">Sugar ABC transporter permease</fullName>
    </submittedName>
</protein>
<evidence type="ECO:0000313" key="11">
    <source>
        <dbReference type="Proteomes" id="UP000269438"/>
    </source>
</evidence>
<dbReference type="GO" id="GO:0005886">
    <property type="term" value="C:plasma membrane"/>
    <property type="evidence" value="ECO:0007669"/>
    <property type="project" value="UniProtKB-SubCell"/>
</dbReference>
<comment type="subcellular location">
    <subcellularLocation>
        <location evidence="1 7">Cell membrane</location>
        <topology evidence="1 7">Multi-pass membrane protein</topology>
    </subcellularLocation>
</comment>
<reference evidence="10 11" key="1">
    <citation type="submission" date="2018-10" db="EMBL/GenBank/DDBJ databases">
        <authorList>
            <person name="Li J."/>
        </authorList>
    </citation>
    <scope>NUCLEOTIDE SEQUENCE [LARGE SCALE GENOMIC DNA]</scope>
    <source>
        <strain evidence="10 11">JCM 11654</strain>
    </source>
</reference>
<dbReference type="EMBL" id="RCUY01000015">
    <property type="protein sequence ID" value="RLP79378.1"/>
    <property type="molecule type" value="Genomic_DNA"/>
</dbReference>
<dbReference type="Gene3D" id="1.10.3720.10">
    <property type="entry name" value="MetI-like"/>
    <property type="match status" value="1"/>
</dbReference>